<organism evidence="1">
    <name type="scientific">Anguilla anguilla</name>
    <name type="common">European freshwater eel</name>
    <name type="synonym">Muraena anguilla</name>
    <dbReference type="NCBI Taxonomy" id="7936"/>
    <lineage>
        <taxon>Eukaryota</taxon>
        <taxon>Metazoa</taxon>
        <taxon>Chordata</taxon>
        <taxon>Craniata</taxon>
        <taxon>Vertebrata</taxon>
        <taxon>Euteleostomi</taxon>
        <taxon>Actinopterygii</taxon>
        <taxon>Neopterygii</taxon>
        <taxon>Teleostei</taxon>
        <taxon>Anguilliformes</taxon>
        <taxon>Anguillidae</taxon>
        <taxon>Anguilla</taxon>
    </lineage>
</organism>
<name>A0A0E9R7P6_ANGAN</name>
<reference evidence="1" key="2">
    <citation type="journal article" date="2015" name="Fish Shellfish Immunol.">
        <title>Early steps in the European eel (Anguilla anguilla)-Vibrio vulnificus interaction in the gills: Role of the RtxA13 toxin.</title>
        <authorList>
            <person name="Callol A."/>
            <person name="Pajuelo D."/>
            <person name="Ebbesson L."/>
            <person name="Teles M."/>
            <person name="MacKenzie S."/>
            <person name="Amaro C."/>
        </authorList>
    </citation>
    <scope>NUCLEOTIDE SEQUENCE</scope>
</reference>
<evidence type="ECO:0000313" key="1">
    <source>
        <dbReference type="EMBL" id="JAH25186.1"/>
    </source>
</evidence>
<proteinExistence type="predicted"/>
<dbReference type="AlphaFoldDB" id="A0A0E9R7P6"/>
<reference evidence="1" key="1">
    <citation type="submission" date="2014-11" db="EMBL/GenBank/DDBJ databases">
        <authorList>
            <person name="Amaro Gonzalez C."/>
        </authorList>
    </citation>
    <scope>NUCLEOTIDE SEQUENCE</scope>
</reference>
<sequence length="16" mass="1909">MKSMLLVLFNKDTLQQ</sequence>
<protein>
    <submittedName>
        <fullName evidence="1">Uncharacterized protein</fullName>
    </submittedName>
</protein>
<dbReference type="EMBL" id="GBXM01083391">
    <property type="protein sequence ID" value="JAH25186.1"/>
    <property type="molecule type" value="Transcribed_RNA"/>
</dbReference>
<accession>A0A0E9R7P6</accession>